<accession>A0A423T6T4</accession>
<name>A0A423T6T4_PENVA</name>
<dbReference type="InterPro" id="IPR029526">
    <property type="entry name" value="PGBD"/>
</dbReference>
<evidence type="ECO:0000256" key="1">
    <source>
        <dbReference type="SAM" id="MobiDB-lite"/>
    </source>
</evidence>
<proteinExistence type="predicted"/>
<dbReference type="AlphaFoldDB" id="A0A423T6T4"/>
<feature type="region of interest" description="Disordered" evidence="1">
    <location>
        <begin position="1"/>
        <end position="42"/>
    </location>
</feature>
<reference evidence="3 4" key="1">
    <citation type="submission" date="2018-04" db="EMBL/GenBank/DDBJ databases">
        <authorList>
            <person name="Zhang X."/>
            <person name="Yuan J."/>
            <person name="Li F."/>
            <person name="Xiang J."/>
        </authorList>
    </citation>
    <scope>NUCLEOTIDE SEQUENCE [LARGE SCALE GENOMIC DNA]</scope>
    <source>
        <tissue evidence="3">Muscle</tissue>
    </source>
</reference>
<dbReference type="Proteomes" id="UP000283509">
    <property type="component" value="Unassembled WGS sequence"/>
</dbReference>
<dbReference type="EMBL" id="QCYY01002221">
    <property type="protein sequence ID" value="ROT71968.1"/>
    <property type="molecule type" value="Genomic_DNA"/>
</dbReference>
<dbReference type="PANTHER" id="PTHR46599">
    <property type="entry name" value="PIGGYBAC TRANSPOSABLE ELEMENT-DERIVED PROTEIN 4"/>
    <property type="match status" value="1"/>
</dbReference>
<dbReference type="OrthoDB" id="122438at2759"/>
<protein>
    <submittedName>
        <fullName evidence="3">Putative piggyBac transposable element-derived protein 4-like</fullName>
    </submittedName>
</protein>
<gene>
    <name evidence="3" type="ORF">C7M84_009666</name>
</gene>
<organism evidence="3 4">
    <name type="scientific">Penaeus vannamei</name>
    <name type="common">Whiteleg shrimp</name>
    <name type="synonym">Litopenaeus vannamei</name>
    <dbReference type="NCBI Taxonomy" id="6689"/>
    <lineage>
        <taxon>Eukaryota</taxon>
        <taxon>Metazoa</taxon>
        <taxon>Ecdysozoa</taxon>
        <taxon>Arthropoda</taxon>
        <taxon>Crustacea</taxon>
        <taxon>Multicrustacea</taxon>
        <taxon>Malacostraca</taxon>
        <taxon>Eumalacostraca</taxon>
        <taxon>Eucarida</taxon>
        <taxon>Decapoda</taxon>
        <taxon>Dendrobranchiata</taxon>
        <taxon>Penaeoidea</taxon>
        <taxon>Penaeidae</taxon>
        <taxon>Penaeus</taxon>
    </lineage>
</organism>
<feature type="domain" description="PiggyBac transposable element-derived protein" evidence="2">
    <location>
        <begin position="111"/>
        <end position="417"/>
    </location>
</feature>
<dbReference type="PANTHER" id="PTHR46599:SF3">
    <property type="entry name" value="PIGGYBAC TRANSPOSABLE ELEMENT-DERIVED PROTEIN 4"/>
    <property type="match status" value="1"/>
</dbReference>
<evidence type="ECO:0000313" key="3">
    <source>
        <dbReference type="EMBL" id="ROT71968.1"/>
    </source>
</evidence>
<dbReference type="Pfam" id="PF13843">
    <property type="entry name" value="DDE_Tnp_1_7"/>
    <property type="match status" value="1"/>
</dbReference>
<keyword evidence="4" id="KW-1185">Reference proteome</keyword>
<comment type="caution">
    <text evidence="3">The sequence shown here is derived from an EMBL/GenBank/DDBJ whole genome shotgun (WGS) entry which is preliminary data.</text>
</comment>
<evidence type="ECO:0000313" key="4">
    <source>
        <dbReference type="Proteomes" id="UP000283509"/>
    </source>
</evidence>
<dbReference type="STRING" id="6689.A0A423T6T4"/>
<reference evidence="3 4" key="2">
    <citation type="submission" date="2019-01" db="EMBL/GenBank/DDBJ databases">
        <title>The decoding of complex shrimp genome reveals the adaptation for benthos swimmer, frequently molting mechanism and breeding impact on genome.</title>
        <authorList>
            <person name="Sun Y."/>
            <person name="Gao Y."/>
            <person name="Yu Y."/>
        </authorList>
    </citation>
    <scope>NUCLEOTIDE SEQUENCE [LARGE SCALE GENOMIC DNA]</scope>
    <source>
        <tissue evidence="3">Muscle</tissue>
    </source>
</reference>
<sequence>MPWNTRTSSAAAAASPNDPQPSTSAVPLHFFDDSSDDESGERFVPRGRVRIENFVSHDTTLDSDEPLSAYAQRLRERNCPGFRWRKKENVPKRFDFRAQAGVNTPGYHRQKPAPRSSHITDWVDTSASELRIFIDLRMAMRLNPKPEQRSYWLTDLFNLSPLFPVTMTQDCFDQLRRSLHMVDNEGSHPPDDRLWKLRPVIETLQRRFSSVYTPPRKITVDEFLWKFRGRLVAVTFNPSKCSRFRVKVFKLTVNEGQQGYICAFETYTGKDRGDIPASQRAVIHLMGTAGLFEKGYDLYTDNWYTSPTLFHCLQSRGMNAVGTVRATRKFMPTDLQVKARGDVDSHSTPTVMLCLQWRDRREVTLLSTIHKSEMVATGSRTGFERIKPQVVADYNCGMKGVDTSDQLAILYPSTRKSLKCKRYRRCRLCYTHGVRRMIKMMCSGCDVPLCRTSCFEEYHTLNASMSR</sequence>
<evidence type="ECO:0000259" key="2">
    <source>
        <dbReference type="Pfam" id="PF13843"/>
    </source>
</evidence>